<dbReference type="SUPFAM" id="SSF50370">
    <property type="entry name" value="Ricin B-like lectins"/>
    <property type="match status" value="1"/>
</dbReference>
<dbReference type="OrthoDB" id="3687976at2"/>
<dbReference type="Proteomes" id="UP000325787">
    <property type="component" value="Chromosome"/>
</dbReference>
<dbReference type="InterPro" id="IPR035992">
    <property type="entry name" value="Ricin_B-like_lectins"/>
</dbReference>
<protein>
    <recommendedName>
        <fullName evidence="1">Ricin B lectin domain-containing protein</fullName>
    </recommendedName>
</protein>
<dbReference type="EMBL" id="CP034550">
    <property type="protein sequence ID" value="QFZ23242.1"/>
    <property type="molecule type" value="Genomic_DNA"/>
</dbReference>
<dbReference type="Gene3D" id="2.80.10.50">
    <property type="match status" value="1"/>
</dbReference>
<dbReference type="InterPro" id="IPR000772">
    <property type="entry name" value="Ricin_B_lectin"/>
</dbReference>
<gene>
    <name evidence="2" type="ORF">EKG83_42585</name>
</gene>
<dbReference type="KEGG" id="ssyi:EKG83_42585"/>
<proteinExistence type="predicted"/>
<evidence type="ECO:0000313" key="2">
    <source>
        <dbReference type="EMBL" id="QFZ23242.1"/>
    </source>
</evidence>
<evidence type="ECO:0000259" key="1">
    <source>
        <dbReference type="SMART" id="SM00458"/>
    </source>
</evidence>
<evidence type="ECO:0000313" key="3">
    <source>
        <dbReference type="Proteomes" id="UP000325787"/>
    </source>
</evidence>
<name>A0A5Q0HC58_SACSY</name>
<reference evidence="3" key="1">
    <citation type="journal article" date="2021" name="Curr. Microbiol.">
        <title>Complete genome of nocamycin-producing strain Saccharothrix syringae NRRL B-16468 reveals the biosynthetic potential for secondary metabolites.</title>
        <authorList>
            <person name="Mo X."/>
            <person name="Yang S."/>
        </authorList>
    </citation>
    <scope>NUCLEOTIDE SEQUENCE [LARGE SCALE GENOMIC DNA]</scope>
    <source>
        <strain evidence="3">ATCC 51364 / DSM 43886 / JCM 6844 / KCTC 9398 / NBRC 14523 / NRRL B-16468 / INA 2240</strain>
    </source>
</reference>
<keyword evidence="3" id="KW-1185">Reference proteome</keyword>
<accession>A0A5Q0HC58</accession>
<dbReference type="Pfam" id="PF00652">
    <property type="entry name" value="Ricin_B_lectin"/>
    <property type="match status" value="1"/>
</dbReference>
<organism evidence="2 3">
    <name type="scientific">Saccharothrix syringae</name>
    <name type="common">Nocardiopsis syringae</name>
    <dbReference type="NCBI Taxonomy" id="103733"/>
    <lineage>
        <taxon>Bacteria</taxon>
        <taxon>Bacillati</taxon>
        <taxon>Actinomycetota</taxon>
        <taxon>Actinomycetes</taxon>
        <taxon>Pseudonocardiales</taxon>
        <taxon>Pseudonocardiaceae</taxon>
        <taxon>Saccharothrix</taxon>
    </lineage>
</organism>
<sequence>MVVFGARGFFPAPLLVGAREHRLPKDKRMALGRILATVAAAASALLVAPTSHAAGPDAQQDEWVIESHTTPGDVWDQTNWAWDPDYPVIPHPYHGEYNQRWYISDDHTITSKAYGWCVTSLDGKLAGRPCDGSESQQWVGTSYDGYETWLFELGSTDQCATHNGVYKELVLAPCEPGRSDQRWIIRK</sequence>
<dbReference type="PROSITE" id="PS50231">
    <property type="entry name" value="RICIN_B_LECTIN"/>
    <property type="match status" value="1"/>
</dbReference>
<feature type="domain" description="Ricin B lectin" evidence="1">
    <location>
        <begin position="60"/>
        <end position="186"/>
    </location>
</feature>
<dbReference type="SMART" id="SM00458">
    <property type="entry name" value="RICIN"/>
    <property type="match status" value="1"/>
</dbReference>
<dbReference type="AlphaFoldDB" id="A0A5Q0HC58"/>